<dbReference type="PANTHER" id="PTHR30231:SF4">
    <property type="entry name" value="PROTEIN NEN2"/>
    <property type="match status" value="1"/>
</dbReference>
<evidence type="ECO:0000256" key="2">
    <source>
        <dbReference type="ARBA" id="ARBA00022801"/>
    </source>
</evidence>
<proteinExistence type="predicted"/>
<reference evidence="5 6" key="1">
    <citation type="journal article" date="2013" name="ISME J.">
        <title>A metabolic model for members of the genus Tetrasphaera involved in enhanced biological phosphorus removal.</title>
        <authorList>
            <person name="Kristiansen R."/>
            <person name="Nguyen H.T.T."/>
            <person name="Saunders A.M."/>
            <person name="Nielsen J.L."/>
            <person name="Wimmer R."/>
            <person name="Le V.Q."/>
            <person name="McIlroy S.J."/>
            <person name="Petrovski S."/>
            <person name="Seviour R.J."/>
            <person name="Calteau A."/>
            <person name="Nielsen K.L."/>
            <person name="Nielsen P.H."/>
        </authorList>
    </citation>
    <scope>NUCLEOTIDE SEQUENCE [LARGE SCALE GENOMIC DNA]</scope>
    <source>
        <strain evidence="5 6">Ben110</strain>
    </source>
</reference>
<accession>W6JUH0</accession>
<keyword evidence="5" id="KW-0548">Nucleotidyltransferase</keyword>
<dbReference type="InterPro" id="IPR013520">
    <property type="entry name" value="Ribonucl_H"/>
</dbReference>
<dbReference type="GO" id="GO:0003887">
    <property type="term" value="F:DNA-directed DNA polymerase activity"/>
    <property type="evidence" value="ECO:0007669"/>
    <property type="project" value="UniProtKB-EC"/>
</dbReference>
<dbReference type="GO" id="GO:0005829">
    <property type="term" value="C:cytosol"/>
    <property type="evidence" value="ECO:0007669"/>
    <property type="project" value="TreeGrafter"/>
</dbReference>
<keyword evidence="5" id="KW-0808">Transferase</keyword>
<dbReference type="AlphaFoldDB" id="W6JUH0"/>
<name>W6JUH0_9MICO</name>
<dbReference type="Proteomes" id="UP000035763">
    <property type="component" value="Unassembled WGS sequence"/>
</dbReference>
<dbReference type="OrthoDB" id="190275at2"/>
<protein>
    <submittedName>
        <fullName evidence="5">DNA polymerase III epsilon subunit</fullName>
        <ecNumber evidence="5">2.7.7.7</ecNumber>
    </submittedName>
</protein>
<evidence type="ECO:0000259" key="4">
    <source>
        <dbReference type="SMART" id="SM00479"/>
    </source>
</evidence>
<keyword evidence="6" id="KW-1185">Reference proteome</keyword>
<dbReference type="Gene3D" id="3.30.420.10">
    <property type="entry name" value="Ribonuclease H-like superfamily/Ribonuclease H"/>
    <property type="match status" value="1"/>
</dbReference>
<dbReference type="RefSeq" id="WP_083433755.1">
    <property type="nucleotide sequence ID" value="NZ_HG764815.1"/>
</dbReference>
<dbReference type="SMART" id="SM00479">
    <property type="entry name" value="EXOIII"/>
    <property type="match status" value="1"/>
</dbReference>
<dbReference type="CDD" id="cd06127">
    <property type="entry name" value="DEDDh"/>
    <property type="match status" value="1"/>
</dbReference>
<evidence type="ECO:0000256" key="3">
    <source>
        <dbReference type="ARBA" id="ARBA00022839"/>
    </source>
</evidence>
<comment type="caution">
    <text evidence="5">The sequence shown here is derived from an EMBL/GenBank/DDBJ whole genome shotgun (WGS) entry which is preliminary data.</text>
</comment>
<dbReference type="PANTHER" id="PTHR30231">
    <property type="entry name" value="DNA POLYMERASE III SUBUNIT EPSILON"/>
    <property type="match status" value="1"/>
</dbReference>
<dbReference type="EC" id="2.7.7.7" evidence="5"/>
<keyword evidence="2" id="KW-0378">Hydrolase</keyword>
<keyword evidence="1" id="KW-0540">Nuclease</keyword>
<dbReference type="EMBL" id="CAJA01000145">
    <property type="protein sequence ID" value="CCH73033.1"/>
    <property type="molecule type" value="Genomic_DNA"/>
</dbReference>
<dbReference type="Pfam" id="PF00929">
    <property type="entry name" value="RNase_T"/>
    <property type="match status" value="1"/>
</dbReference>
<dbReference type="SUPFAM" id="SSF53098">
    <property type="entry name" value="Ribonuclease H-like"/>
    <property type="match status" value="1"/>
</dbReference>
<evidence type="ECO:0000313" key="6">
    <source>
        <dbReference type="Proteomes" id="UP000035763"/>
    </source>
</evidence>
<evidence type="ECO:0000313" key="5">
    <source>
        <dbReference type="EMBL" id="CCH73033.1"/>
    </source>
</evidence>
<dbReference type="STRING" id="1193182.BN11_2290015"/>
<sequence>MAWFGRGRGEAKGLSRLAQAGGPVGAYAAAGLPDPATPAAHLRLLALDVETTGLDPAKDHILSVGFVPVSGRAITLDGAGQVHVRPPDGHEGVGASATVHGLTDDQVAEGVSAREALDLVAAALTGRVLLAHHAPIEVGFLSAVCRAAYGCDLPVRVIDTLALAQRAYPAHVEPPPGALRLWSARARFGLPVYGAHDALMDALACGELYLAQLAELEATSSRPVTLARLASSP</sequence>
<dbReference type="GO" id="GO:0003676">
    <property type="term" value="F:nucleic acid binding"/>
    <property type="evidence" value="ECO:0007669"/>
    <property type="project" value="InterPro"/>
</dbReference>
<evidence type="ECO:0000256" key="1">
    <source>
        <dbReference type="ARBA" id="ARBA00022722"/>
    </source>
</evidence>
<gene>
    <name evidence="5" type="primary">dnaQ</name>
    <name evidence="5" type="ORF">BN11_2290015</name>
</gene>
<organism evidence="5 6">
    <name type="scientific">Nostocoides australiense Ben110</name>
    <dbReference type="NCBI Taxonomy" id="1193182"/>
    <lineage>
        <taxon>Bacteria</taxon>
        <taxon>Bacillati</taxon>
        <taxon>Actinomycetota</taxon>
        <taxon>Actinomycetes</taxon>
        <taxon>Micrococcales</taxon>
        <taxon>Intrasporangiaceae</taxon>
        <taxon>Nostocoides</taxon>
    </lineage>
</organism>
<dbReference type="InterPro" id="IPR012337">
    <property type="entry name" value="RNaseH-like_sf"/>
</dbReference>
<keyword evidence="3" id="KW-0269">Exonuclease</keyword>
<dbReference type="InterPro" id="IPR036397">
    <property type="entry name" value="RNaseH_sf"/>
</dbReference>
<feature type="domain" description="Exonuclease" evidence="4">
    <location>
        <begin position="43"/>
        <end position="218"/>
    </location>
</feature>
<dbReference type="GO" id="GO:0008408">
    <property type="term" value="F:3'-5' exonuclease activity"/>
    <property type="evidence" value="ECO:0007669"/>
    <property type="project" value="TreeGrafter"/>
</dbReference>